<evidence type="ECO:0000313" key="2">
    <source>
        <dbReference type="Proteomes" id="UP000016927"/>
    </source>
</evidence>
<dbReference type="GO" id="GO:0003676">
    <property type="term" value="F:nucleic acid binding"/>
    <property type="evidence" value="ECO:0007669"/>
    <property type="project" value="InterPro"/>
</dbReference>
<dbReference type="OrthoDB" id="2189300at2759"/>
<reference evidence="1 2" key="1">
    <citation type="journal article" date="2013" name="BMC Genomics">
        <title>Comparative genomics of parasitic silkworm microsporidia reveal an association between genome expansion and host adaptation.</title>
        <authorList>
            <person name="Pan G."/>
            <person name="Xu J."/>
            <person name="Li T."/>
            <person name="Xia Q."/>
            <person name="Liu S.L."/>
            <person name="Zhang G."/>
            <person name="Li S."/>
            <person name="Li C."/>
            <person name="Liu H."/>
            <person name="Yang L."/>
            <person name="Liu T."/>
            <person name="Zhang X."/>
            <person name="Wu Z."/>
            <person name="Fan W."/>
            <person name="Dang X."/>
            <person name="Xiang H."/>
            <person name="Tao M."/>
            <person name="Li Y."/>
            <person name="Hu J."/>
            <person name="Li Z."/>
            <person name="Lin L."/>
            <person name="Luo J."/>
            <person name="Geng L."/>
            <person name="Wang L."/>
            <person name="Long M."/>
            <person name="Wan Y."/>
            <person name="He N."/>
            <person name="Zhang Z."/>
            <person name="Lu C."/>
            <person name="Keeling P.J."/>
            <person name="Wang J."/>
            <person name="Xiang Z."/>
            <person name="Zhou Z."/>
        </authorList>
    </citation>
    <scope>NUCLEOTIDE SEQUENCE [LARGE SCALE GENOMIC DNA]</scope>
    <source>
        <strain evidence="2">CQ1 / CVCC 102059</strain>
    </source>
</reference>
<sequence>MHKQILISVQPMPKLFISRYNLTKIQLYELLIQFAPIKDFYFTPKFSLVSFESKSDFVYAKEMLKTIKKLKIEDSCEGTRVKFNLSFMNPVIIKKIFSKFGSVKVRDDVLIFKKKESAEKAIEFCNGKFINHQKVKMMSIVEDKGIKGVQNEG</sequence>
<accession>R0KMR9</accession>
<dbReference type="InterPro" id="IPR035979">
    <property type="entry name" value="RBD_domain_sf"/>
</dbReference>
<evidence type="ECO:0000313" key="1">
    <source>
        <dbReference type="EMBL" id="EOB11412.1"/>
    </source>
</evidence>
<dbReference type="HOGENOM" id="CLU_1896817_0_0_1"/>
<dbReference type="Proteomes" id="UP000016927">
    <property type="component" value="Unassembled WGS sequence"/>
</dbReference>
<gene>
    <name evidence="1" type="ORF">NBO_1208g0001</name>
</gene>
<dbReference type="AlphaFoldDB" id="R0KMR9"/>
<dbReference type="EMBL" id="KB910115">
    <property type="protein sequence ID" value="EOB11412.1"/>
    <property type="molecule type" value="Genomic_DNA"/>
</dbReference>
<dbReference type="SUPFAM" id="SSF54928">
    <property type="entry name" value="RNA-binding domain, RBD"/>
    <property type="match status" value="1"/>
</dbReference>
<keyword evidence="2" id="KW-1185">Reference proteome</keyword>
<organism evidence="1 2">
    <name type="scientific">Nosema bombycis (strain CQ1 / CVCC 102059)</name>
    <name type="common">Microsporidian parasite</name>
    <name type="synonym">Pebrine of silkworm</name>
    <dbReference type="NCBI Taxonomy" id="578461"/>
    <lineage>
        <taxon>Eukaryota</taxon>
        <taxon>Fungi</taxon>
        <taxon>Fungi incertae sedis</taxon>
        <taxon>Microsporidia</taxon>
        <taxon>Nosematidae</taxon>
        <taxon>Nosema</taxon>
    </lineage>
</organism>
<protein>
    <recommendedName>
        <fullName evidence="3">RRM domain-containing protein</fullName>
    </recommendedName>
</protein>
<proteinExistence type="predicted"/>
<dbReference type="VEuPathDB" id="MicrosporidiaDB:NBO_1208g0001"/>
<evidence type="ECO:0008006" key="3">
    <source>
        <dbReference type="Google" id="ProtNLM"/>
    </source>
</evidence>
<dbReference type="CDD" id="cd00590">
    <property type="entry name" value="RRM_SF"/>
    <property type="match status" value="1"/>
</dbReference>
<name>R0KMR9_NOSB1</name>